<dbReference type="EMBL" id="ML737623">
    <property type="protein sequence ID" value="KAE8365860.1"/>
    <property type="molecule type" value="Genomic_DNA"/>
</dbReference>
<dbReference type="GeneID" id="43656795"/>
<gene>
    <name evidence="2" type="ORF">BDV27DRAFT_156518</name>
</gene>
<protein>
    <recommendedName>
        <fullName evidence="1">DUF4396 domain-containing protein</fullName>
    </recommendedName>
</protein>
<dbReference type="RefSeq" id="XP_031928941.1">
    <property type="nucleotide sequence ID" value="XM_032072349.1"/>
</dbReference>
<evidence type="ECO:0000259" key="1">
    <source>
        <dbReference type="Pfam" id="PF14342"/>
    </source>
</evidence>
<keyword evidence="3" id="KW-1185">Reference proteome</keyword>
<reference evidence="2 3" key="1">
    <citation type="submission" date="2019-04" db="EMBL/GenBank/DDBJ databases">
        <title>Friends and foes A comparative genomics studyof 23 Aspergillus species from section Flavi.</title>
        <authorList>
            <consortium name="DOE Joint Genome Institute"/>
            <person name="Kjaerbolling I."/>
            <person name="Vesth T."/>
            <person name="Frisvad J.C."/>
            <person name="Nybo J.L."/>
            <person name="Theobald S."/>
            <person name="Kildgaard S."/>
            <person name="Isbrandt T."/>
            <person name="Kuo A."/>
            <person name="Sato A."/>
            <person name="Lyhne E.K."/>
            <person name="Kogle M.E."/>
            <person name="Wiebenga A."/>
            <person name="Kun R.S."/>
            <person name="Lubbers R.J."/>
            <person name="Makela M.R."/>
            <person name="Barry K."/>
            <person name="Chovatia M."/>
            <person name="Clum A."/>
            <person name="Daum C."/>
            <person name="Haridas S."/>
            <person name="He G."/>
            <person name="LaButti K."/>
            <person name="Lipzen A."/>
            <person name="Mondo S."/>
            <person name="Riley R."/>
            <person name="Salamov A."/>
            <person name="Simmons B.A."/>
            <person name="Magnuson J.K."/>
            <person name="Henrissat B."/>
            <person name="Mortensen U.H."/>
            <person name="Larsen T.O."/>
            <person name="Devries R.P."/>
            <person name="Grigoriev I.V."/>
            <person name="Machida M."/>
            <person name="Baker S.E."/>
            <person name="Andersen M.R."/>
        </authorList>
    </citation>
    <scope>NUCLEOTIDE SEQUENCE [LARGE SCALE GENOMIC DNA]</scope>
    <source>
        <strain evidence="2 3">CBS 763.97</strain>
    </source>
</reference>
<feature type="domain" description="DUF4396" evidence="1">
    <location>
        <begin position="32"/>
        <end position="107"/>
    </location>
</feature>
<sequence length="136" mass="14816">MQMYDTTIYIKTSFLDRQVDLVQSRCEYPPLLVGCTMGDFSALRLLQSFCPEMGMGVVMGVSILLVRGKDRPPWKHAFKTACGMSFISILAMESVQNVVDYHLTGGCRYAGRSGILGGGSGSYGGWLFGSVAVELL</sequence>
<organism evidence="2 3">
    <name type="scientific">Aspergillus caelatus</name>
    <dbReference type="NCBI Taxonomy" id="61420"/>
    <lineage>
        <taxon>Eukaryota</taxon>
        <taxon>Fungi</taxon>
        <taxon>Dikarya</taxon>
        <taxon>Ascomycota</taxon>
        <taxon>Pezizomycotina</taxon>
        <taxon>Eurotiomycetes</taxon>
        <taxon>Eurotiomycetidae</taxon>
        <taxon>Eurotiales</taxon>
        <taxon>Aspergillaceae</taxon>
        <taxon>Aspergillus</taxon>
        <taxon>Aspergillus subgen. Circumdati</taxon>
    </lineage>
</organism>
<accession>A0A5N7AB92</accession>
<proteinExistence type="predicted"/>
<evidence type="ECO:0000313" key="3">
    <source>
        <dbReference type="Proteomes" id="UP000326268"/>
    </source>
</evidence>
<dbReference type="Proteomes" id="UP000326268">
    <property type="component" value="Unassembled WGS sequence"/>
</dbReference>
<name>A0A5N7AB92_9EURO</name>
<dbReference type="OrthoDB" id="2128064at2759"/>
<dbReference type="AlphaFoldDB" id="A0A5N7AB92"/>
<dbReference type="InterPro" id="IPR025509">
    <property type="entry name" value="DUF4396"/>
</dbReference>
<evidence type="ECO:0000313" key="2">
    <source>
        <dbReference type="EMBL" id="KAE8365860.1"/>
    </source>
</evidence>
<dbReference type="Pfam" id="PF14342">
    <property type="entry name" value="DUF4396"/>
    <property type="match status" value="1"/>
</dbReference>